<evidence type="ECO:0000313" key="7">
    <source>
        <dbReference type="Proteomes" id="UP000249610"/>
    </source>
</evidence>
<name>A0A327PCD9_9BACT</name>
<dbReference type="InterPro" id="IPR036390">
    <property type="entry name" value="WH_DNA-bd_sf"/>
</dbReference>
<dbReference type="PANTHER" id="PTHR30363">
    <property type="entry name" value="HTH-TYPE TRANSCRIPTIONAL REGULATOR SRLR-RELATED"/>
    <property type="match status" value="1"/>
</dbReference>
<dbReference type="Gene3D" id="1.10.10.10">
    <property type="entry name" value="Winged helix-like DNA-binding domain superfamily/Winged helix DNA-binding domain"/>
    <property type="match status" value="1"/>
</dbReference>
<dbReference type="SUPFAM" id="SSF46785">
    <property type="entry name" value="Winged helix' DNA-binding domain"/>
    <property type="match status" value="1"/>
</dbReference>
<dbReference type="InterPro" id="IPR037171">
    <property type="entry name" value="NagB/RpiA_transferase-like"/>
</dbReference>
<gene>
    <name evidence="6" type="ORF">LV83_02414</name>
</gene>
<dbReference type="PANTHER" id="PTHR30363:SF4">
    <property type="entry name" value="GLYCEROL-3-PHOSPHATE REGULON REPRESSOR"/>
    <property type="match status" value="1"/>
</dbReference>
<comment type="caution">
    <text evidence="6">The sequence shown here is derived from an EMBL/GenBank/DDBJ whole genome shotgun (WGS) entry which is preliminary data.</text>
</comment>
<evidence type="ECO:0000256" key="1">
    <source>
        <dbReference type="ARBA" id="ARBA00022491"/>
    </source>
</evidence>
<dbReference type="SMART" id="SM01134">
    <property type="entry name" value="DeoRC"/>
    <property type="match status" value="1"/>
</dbReference>
<evidence type="ECO:0000256" key="2">
    <source>
        <dbReference type="ARBA" id="ARBA00023015"/>
    </source>
</evidence>
<dbReference type="InterPro" id="IPR050313">
    <property type="entry name" value="Carb_Metab_HTH_regulators"/>
</dbReference>
<dbReference type="SMART" id="SM00420">
    <property type="entry name" value="HTH_DEOR"/>
    <property type="match status" value="1"/>
</dbReference>
<keyword evidence="2" id="KW-0805">Transcription regulation</keyword>
<organism evidence="6 7">
    <name type="scientific">Algoriphagus yeomjeoni</name>
    <dbReference type="NCBI Taxonomy" id="291403"/>
    <lineage>
        <taxon>Bacteria</taxon>
        <taxon>Pseudomonadati</taxon>
        <taxon>Bacteroidota</taxon>
        <taxon>Cytophagia</taxon>
        <taxon>Cytophagales</taxon>
        <taxon>Cyclobacteriaceae</taxon>
        <taxon>Algoriphagus</taxon>
    </lineage>
</organism>
<sequence length="282" mass="31767">MKESNFLPDISTHDYFCKFLLFFLLSQTEKYYSMLKEERQKYILDQVHLHHRVLLNDLSDSLNVSIDTVRRDVKELDSEKKLKKVHGGATSFGFMTFTKDDGNIYLKSKKISIAEKTVSLLSDGQVILMSGGTTNMEVAKLIPKKLDLTVFTPSLHVAMALLDHENVEVIFLGGKLLHEAKFAVGGTVVNALAQLRVDMCILGTGYLDAQFGLTEFDWEVIQVKQAMIRAAKKTVILTVSDKLHSVQKYKTCDMTAVHTLVTELDPSDPMLDAFRSFELVLV</sequence>
<keyword evidence="3" id="KW-0238">DNA-binding</keyword>
<dbReference type="Proteomes" id="UP000249610">
    <property type="component" value="Unassembled WGS sequence"/>
</dbReference>
<dbReference type="GO" id="GO:0003700">
    <property type="term" value="F:DNA-binding transcription factor activity"/>
    <property type="evidence" value="ECO:0007669"/>
    <property type="project" value="InterPro"/>
</dbReference>
<keyword evidence="4" id="KW-0804">Transcription</keyword>
<dbReference type="GO" id="GO:0003677">
    <property type="term" value="F:DNA binding"/>
    <property type="evidence" value="ECO:0007669"/>
    <property type="project" value="UniProtKB-KW"/>
</dbReference>
<dbReference type="InterPro" id="IPR014036">
    <property type="entry name" value="DeoR-like_C"/>
</dbReference>
<dbReference type="Gene3D" id="3.40.50.1360">
    <property type="match status" value="1"/>
</dbReference>
<dbReference type="PROSITE" id="PS51000">
    <property type="entry name" value="HTH_DEOR_2"/>
    <property type="match status" value="1"/>
</dbReference>
<dbReference type="Pfam" id="PF08220">
    <property type="entry name" value="HTH_DeoR"/>
    <property type="match status" value="1"/>
</dbReference>
<dbReference type="InterPro" id="IPR036388">
    <property type="entry name" value="WH-like_DNA-bd_sf"/>
</dbReference>
<dbReference type="InterPro" id="IPR001034">
    <property type="entry name" value="DeoR_HTH"/>
</dbReference>
<feature type="domain" description="HTH deoR-type" evidence="5">
    <location>
        <begin position="36"/>
        <end position="91"/>
    </location>
</feature>
<evidence type="ECO:0000256" key="3">
    <source>
        <dbReference type="ARBA" id="ARBA00023125"/>
    </source>
</evidence>
<proteinExistence type="predicted"/>
<keyword evidence="7" id="KW-1185">Reference proteome</keyword>
<dbReference type="PRINTS" id="PR00037">
    <property type="entry name" value="HTHLACR"/>
</dbReference>
<accession>A0A327PCD9</accession>
<protein>
    <submittedName>
        <fullName evidence="6">DeoR family transcriptional regulator</fullName>
    </submittedName>
</protein>
<evidence type="ECO:0000256" key="4">
    <source>
        <dbReference type="ARBA" id="ARBA00023163"/>
    </source>
</evidence>
<evidence type="ECO:0000313" key="6">
    <source>
        <dbReference type="EMBL" id="RAI89373.1"/>
    </source>
</evidence>
<dbReference type="PROSITE" id="PS00894">
    <property type="entry name" value="HTH_DEOR_1"/>
    <property type="match status" value="1"/>
</dbReference>
<dbReference type="SUPFAM" id="SSF100950">
    <property type="entry name" value="NagB/RpiA/CoA transferase-like"/>
    <property type="match status" value="1"/>
</dbReference>
<keyword evidence="1" id="KW-0678">Repressor</keyword>
<dbReference type="AlphaFoldDB" id="A0A327PCD9"/>
<dbReference type="Pfam" id="PF00455">
    <property type="entry name" value="DeoRC"/>
    <property type="match status" value="1"/>
</dbReference>
<dbReference type="InterPro" id="IPR018356">
    <property type="entry name" value="Tscrpt_reg_HTH_DeoR_CS"/>
</dbReference>
<reference evidence="6 7" key="1">
    <citation type="submission" date="2018-06" db="EMBL/GenBank/DDBJ databases">
        <title>Genomic Encyclopedia of Archaeal and Bacterial Type Strains, Phase II (KMG-II): from individual species to whole genera.</title>
        <authorList>
            <person name="Goeker M."/>
        </authorList>
    </citation>
    <scope>NUCLEOTIDE SEQUENCE [LARGE SCALE GENOMIC DNA]</scope>
    <source>
        <strain evidence="6 7">DSM 23446</strain>
    </source>
</reference>
<dbReference type="EMBL" id="QLLK01000006">
    <property type="protein sequence ID" value="RAI89373.1"/>
    <property type="molecule type" value="Genomic_DNA"/>
</dbReference>
<evidence type="ECO:0000259" key="5">
    <source>
        <dbReference type="PROSITE" id="PS51000"/>
    </source>
</evidence>